<dbReference type="GO" id="GO:0032259">
    <property type="term" value="P:methylation"/>
    <property type="evidence" value="ECO:0007669"/>
    <property type="project" value="UniProtKB-KW"/>
</dbReference>
<dbReference type="Proteomes" id="UP001528823">
    <property type="component" value="Unassembled WGS sequence"/>
</dbReference>
<keyword evidence="1 4" id="KW-0489">Methyltransferase</keyword>
<dbReference type="SUPFAM" id="SSF75217">
    <property type="entry name" value="alpha/beta knot"/>
    <property type="match status" value="1"/>
</dbReference>
<sequence>MSDFCTVLHSLNSPQNVGMIVRSHIAHGGNEIVFIGHELPWQFKKGSQSFSRKLEKQAEIIHLPNPDDVFEWCMANSYTSVAIEIAEQTSLLNQFTFPEKTALIVGNEADGLPTSFIKKCAHVVTIPQYGPVGSLNVAVSASIAMYELRRGLPAQEIIKDEFNTEVLSL</sequence>
<keyword evidence="5" id="KW-1185">Reference proteome</keyword>
<dbReference type="RefSeq" id="WP_274689207.1">
    <property type="nucleotide sequence ID" value="NZ_JAPMOU010000014.1"/>
</dbReference>
<organism evidence="4 5">
    <name type="scientific">Spartinivicinus poritis</name>
    <dbReference type="NCBI Taxonomy" id="2994640"/>
    <lineage>
        <taxon>Bacteria</taxon>
        <taxon>Pseudomonadati</taxon>
        <taxon>Pseudomonadota</taxon>
        <taxon>Gammaproteobacteria</taxon>
        <taxon>Oceanospirillales</taxon>
        <taxon>Zooshikellaceae</taxon>
        <taxon>Spartinivicinus</taxon>
    </lineage>
</organism>
<keyword evidence="2" id="KW-0808">Transferase</keyword>
<dbReference type="PANTHER" id="PTHR43191:SF7">
    <property type="entry name" value="OBP33PEP LIKE PROTEIN"/>
    <property type="match status" value="1"/>
</dbReference>
<evidence type="ECO:0000313" key="5">
    <source>
        <dbReference type="Proteomes" id="UP001528823"/>
    </source>
</evidence>
<dbReference type="CDD" id="cd18082">
    <property type="entry name" value="SpoU-like_family"/>
    <property type="match status" value="1"/>
</dbReference>
<comment type="caution">
    <text evidence="4">The sequence shown here is derived from an EMBL/GenBank/DDBJ whole genome shotgun (WGS) entry which is preliminary data.</text>
</comment>
<dbReference type="InterPro" id="IPR029026">
    <property type="entry name" value="tRNA_m1G_MTases_N"/>
</dbReference>
<dbReference type="InterPro" id="IPR029028">
    <property type="entry name" value="Alpha/beta_knot_MTases"/>
</dbReference>
<accession>A0ABT5U906</accession>
<evidence type="ECO:0000313" key="4">
    <source>
        <dbReference type="EMBL" id="MDE1462858.1"/>
    </source>
</evidence>
<dbReference type="GO" id="GO:0008168">
    <property type="term" value="F:methyltransferase activity"/>
    <property type="evidence" value="ECO:0007669"/>
    <property type="project" value="UniProtKB-KW"/>
</dbReference>
<proteinExistence type="predicted"/>
<dbReference type="InterPro" id="IPR001537">
    <property type="entry name" value="SpoU_MeTrfase"/>
</dbReference>
<evidence type="ECO:0000256" key="2">
    <source>
        <dbReference type="ARBA" id="ARBA00022679"/>
    </source>
</evidence>
<dbReference type="Gene3D" id="3.40.1280.10">
    <property type="match status" value="1"/>
</dbReference>
<name>A0ABT5U906_9GAMM</name>
<dbReference type="PANTHER" id="PTHR43191">
    <property type="entry name" value="RRNA METHYLTRANSFERASE 3"/>
    <property type="match status" value="1"/>
</dbReference>
<dbReference type="EMBL" id="JAPMOU010000014">
    <property type="protein sequence ID" value="MDE1462858.1"/>
    <property type="molecule type" value="Genomic_DNA"/>
</dbReference>
<gene>
    <name evidence="4" type="ORF">ORQ98_12860</name>
</gene>
<dbReference type="InterPro" id="IPR051259">
    <property type="entry name" value="rRNA_Methyltransferase"/>
</dbReference>
<feature type="domain" description="tRNA/rRNA methyltransferase SpoU type" evidence="3">
    <location>
        <begin position="6"/>
        <end position="146"/>
    </location>
</feature>
<evidence type="ECO:0000256" key="1">
    <source>
        <dbReference type="ARBA" id="ARBA00022603"/>
    </source>
</evidence>
<dbReference type="Pfam" id="PF00588">
    <property type="entry name" value="SpoU_methylase"/>
    <property type="match status" value="1"/>
</dbReference>
<protein>
    <submittedName>
        <fullName evidence="4">TrmH family RNA methyltransferase</fullName>
    </submittedName>
</protein>
<reference evidence="4 5" key="1">
    <citation type="submission" date="2022-11" db="EMBL/GenBank/DDBJ databases">
        <title>Spartinivicinus poritis sp. nov., isolated from scleractinian coral Porites lutea.</title>
        <authorList>
            <person name="Zhang G."/>
            <person name="Cai L."/>
            <person name="Wei Q."/>
        </authorList>
    </citation>
    <scope>NUCLEOTIDE SEQUENCE [LARGE SCALE GENOMIC DNA]</scope>
    <source>
        <strain evidence="4 5">A2-2</strain>
    </source>
</reference>
<evidence type="ECO:0000259" key="3">
    <source>
        <dbReference type="Pfam" id="PF00588"/>
    </source>
</evidence>